<sequence>MAGPQLFFATTLLLLLPTFIPQQVIAVKPLSEIKLESQILQDSIVKEVNENPTAGWKADLNPQFSDYTVGEFKHLLGVKPTPKKLLLGVPVITHDKSLKLPTSFDARENWPQCSTIGRILGKLLVCFL</sequence>
<keyword evidence="1" id="KW-0645">Protease</keyword>
<dbReference type="AlphaFoldDB" id="A0AAV5IL12"/>
<evidence type="ECO:0000256" key="3">
    <source>
        <dbReference type="ARBA" id="ARBA00022801"/>
    </source>
</evidence>
<dbReference type="Gene3D" id="3.90.70.10">
    <property type="entry name" value="Cysteine proteinases"/>
    <property type="match status" value="1"/>
</dbReference>
<dbReference type="InterPro" id="IPR012599">
    <property type="entry name" value="Propeptide_C1A"/>
</dbReference>
<gene>
    <name evidence="8" type="ORF">SLEP1_g11388</name>
</gene>
<keyword evidence="5" id="KW-1015">Disulfide bond</keyword>
<dbReference type="SUPFAM" id="SSF54001">
    <property type="entry name" value="Cysteine proteinases"/>
    <property type="match status" value="1"/>
</dbReference>
<accession>A0AAV5IL12</accession>
<evidence type="ECO:0000256" key="1">
    <source>
        <dbReference type="ARBA" id="ARBA00022670"/>
    </source>
</evidence>
<evidence type="ECO:0000259" key="7">
    <source>
        <dbReference type="Pfam" id="PF08127"/>
    </source>
</evidence>
<feature type="domain" description="Peptidase C1A propeptide" evidence="7">
    <location>
        <begin position="40"/>
        <end position="82"/>
    </location>
</feature>
<evidence type="ECO:0000313" key="9">
    <source>
        <dbReference type="Proteomes" id="UP001054252"/>
    </source>
</evidence>
<comment type="caution">
    <text evidence="8">The sequence shown here is derived from an EMBL/GenBank/DDBJ whole genome shotgun (WGS) entry which is preliminary data.</text>
</comment>
<protein>
    <recommendedName>
        <fullName evidence="7">Peptidase C1A propeptide domain-containing protein</fullName>
    </recommendedName>
</protein>
<evidence type="ECO:0000256" key="2">
    <source>
        <dbReference type="ARBA" id="ARBA00022729"/>
    </source>
</evidence>
<feature type="signal peptide" evidence="6">
    <location>
        <begin position="1"/>
        <end position="26"/>
    </location>
</feature>
<name>A0AAV5IL12_9ROSI</name>
<evidence type="ECO:0000256" key="4">
    <source>
        <dbReference type="ARBA" id="ARBA00022807"/>
    </source>
</evidence>
<dbReference type="GO" id="GO:0004197">
    <property type="term" value="F:cysteine-type endopeptidase activity"/>
    <property type="evidence" value="ECO:0007669"/>
    <property type="project" value="InterPro"/>
</dbReference>
<keyword evidence="9" id="KW-1185">Reference proteome</keyword>
<keyword evidence="3" id="KW-0378">Hydrolase</keyword>
<keyword evidence="2 6" id="KW-0732">Signal</keyword>
<feature type="chain" id="PRO_5043674821" description="Peptidase C1A propeptide domain-containing protein" evidence="6">
    <location>
        <begin position="27"/>
        <end position="128"/>
    </location>
</feature>
<dbReference type="Proteomes" id="UP001054252">
    <property type="component" value="Unassembled WGS sequence"/>
</dbReference>
<dbReference type="InterPro" id="IPR038765">
    <property type="entry name" value="Papain-like_cys_pep_sf"/>
</dbReference>
<organism evidence="8 9">
    <name type="scientific">Rubroshorea leprosula</name>
    <dbReference type="NCBI Taxonomy" id="152421"/>
    <lineage>
        <taxon>Eukaryota</taxon>
        <taxon>Viridiplantae</taxon>
        <taxon>Streptophyta</taxon>
        <taxon>Embryophyta</taxon>
        <taxon>Tracheophyta</taxon>
        <taxon>Spermatophyta</taxon>
        <taxon>Magnoliopsida</taxon>
        <taxon>eudicotyledons</taxon>
        <taxon>Gunneridae</taxon>
        <taxon>Pentapetalae</taxon>
        <taxon>rosids</taxon>
        <taxon>malvids</taxon>
        <taxon>Malvales</taxon>
        <taxon>Dipterocarpaceae</taxon>
        <taxon>Rubroshorea</taxon>
    </lineage>
</organism>
<evidence type="ECO:0000256" key="6">
    <source>
        <dbReference type="SAM" id="SignalP"/>
    </source>
</evidence>
<keyword evidence="4" id="KW-0788">Thiol protease</keyword>
<dbReference type="EMBL" id="BPVZ01000012">
    <property type="protein sequence ID" value="GKU98376.1"/>
    <property type="molecule type" value="Genomic_DNA"/>
</dbReference>
<dbReference type="Pfam" id="PF08127">
    <property type="entry name" value="Propeptide_C1"/>
    <property type="match status" value="1"/>
</dbReference>
<reference evidence="8 9" key="1">
    <citation type="journal article" date="2021" name="Commun. Biol.">
        <title>The genome of Shorea leprosula (Dipterocarpaceae) highlights the ecological relevance of drought in aseasonal tropical rainforests.</title>
        <authorList>
            <person name="Ng K.K.S."/>
            <person name="Kobayashi M.J."/>
            <person name="Fawcett J.A."/>
            <person name="Hatakeyama M."/>
            <person name="Paape T."/>
            <person name="Ng C.H."/>
            <person name="Ang C.C."/>
            <person name="Tnah L.H."/>
            <person name="Lee C.T."/>
            <person name="Nishiyama T."/>
            <person name="Sese J."/>
            <person name="O'Brien M.J."/>
            <person name="Copetti D."/>
            <person name="Mohd Noor M.I."/>
            <person name="Ong R.C."/>
            <person name="Putra M."/>
            <person name="Sireger I.Z."/>
            <person name="Indrioko S."/>
            <person name="Kosugi Y."/>
            <person name="Izuno A."/>
            <person name="Isagi Y."/>
            <person name="Lee S.L."/>
            <person name="Shimizu K.K."/>
        </authorList>
    </citation>
    <scope>NUCLEOTIDE SEQUENCE [LARGE SCALE GENOMIC DNA]</scope>
    <source>
        <strain evidence="8">214</strain>
    </source>
</reference>
<proteinExistence type="predicted"/>
<dbReference type="GO" id="GO:0006508">
    <property type="term" value="P:proteolysis"/>
    <property type="evidence" value="ECO:0007669"/>
    <property type="project" value="UniProtKB-KW"/>
</dbReference>
<evidence type="ECO:0000313" key="8">
    <source>
        <dbReference type="EMBL" id="GKU98376.1"/>
    </source>
</evidence>
<evidence type="ECO:0000256" key="5">
    <source>
        <dbReference type="ARBA" id="ARBA00023157"/>
    </source>
</evidence>